<reference evidence="1" key="2">
    <citation type="journal article" date="2015" name="Fish Shellfish Immunol.">
        <title>Early steps in the European eel (Anguilla anguilla)-Vibrio vulnificus interaction in the gills: Role of the RtxA13 toxin.</title>
        <authorList>
            <person name="Callol A."/>
            <person name="Pajuelo D."/>
            <person name="Ebbesson L."/>
            <person name="Teles M."/>
            <person name="MacKenzie S."/>
            <person name="Amaro C."/>
        </authorList>
    </citation>
    <scope>NUCLEOTIDE SEQUENCE</scope>
</reference>
<dbReference type="AlphaFoldDB" id="A0A0E9UMA6"/>
<evidence type="ECO:0000313" key="1">
    <source>
        <dbReference type="EMBL" id="JAH66922.1"/>
    </source>
</evidence>
<protein>
    <submittedName>
        <fullName evidence="1">Uncharacterized protein</fullName>
    </submittedName>
</protein>
<dbReference type="EMBL" id="GBXM01041655">
    <property type="protein sequence ID" value="JAH66922.1"/>
    <property type="molecule type" value="Transcribed_RNA"/>
</dbReference>
<reference evidence="1" key="1">
    <citation type="submission" date="2014-11" db="EMBL/GenBank/DDBJ databases">
        <authorList>
            <person name="Amaro Gonzalez C."/>
        </authorList>
    </citation>
    <scope>NUCLEOTIDE SEQUENCE</scope>
</reference>
<organism evidence="1">
    <name type="scientific">Anguilla anguilla</name>
    <name type="common">European freshwater eel</name>
    <name type="synonym">Muraena anguilla</name>
    <dbReference type="NCBI Taxonomy" id="7936"/>
    <lineage>
        <taxon>Eukaryota</taxon>
        <taxon>Metazoa</taxon>
        <taxon>Chordata</taxon>
        <taxon>Craniata</taxon>
        <taxon>Vertebrata</taxon>
        <taxon>Euteleostomi</taxon>
        <taxon>Actinopterygii</taxon>
        <taxon>Neopterygii</taxon>
        <taxon>Teleostei</taxon>
        <taxon>Anguilliformes</taxon>
        <taxon>Anguillidae</taxon>
        <taxon>Anguilla</taxon>
    </lineage>
</organism>
<name>A0A0E9UMA6_ANGAN</name>
<proteinExistence type="predicted"/>
<sequence length="39" mass="4533">MIKYIQLIVISTSMPYPYGQRIPSLICLNLHRTNLLLSK</sequence>
<accession>A0A0E9UMA6</accession>